<dbReference type="Pfam" id="PF00665">
    <property type="entry name" value="rve"/>
    <property type="match status" value="1"/>
</dbReference>
<dbReference type="SUPFAM" id="SSF53098">
    <property type="entry name" value="Ribonuclease H-like"/>
    <property type="match status" value="1"/>
</dbReference>
<dbReference type="InterPro" id="IPR012337">
    <property type="entry name" value="RNaseH-like_sf"/>
</dbReference>
<name>A0A2S7U113_9BACT</name>
<protein>
    <recommendedName>
        <fullName evidence="1">Integrase catalytic domain-containing protein</fullName>
    </recommendedName>
</protein>
<keyword evidence="3" id="KW-1185">Reference proteome</keyword>
<dbReference type="GO" id="GO:0015074">
    <property type="term" value="P:DNA integration"/>
    <property type="evidence" value="ECO:0007669"/>
    <property type="project" value="InterPro"/>
</dbReference>
<gene>
    <name evidence="2" type="ORF">BSZ32_06950</name>
</gene>
<dbReference type="OrthoDB" id="9809060at2"/>
<dbReference type="Pfam" id="PF13565">
    <property type="entry name" value="HTH_32"/>
    <property type="match status" value="1"/>
</dbReference>
<dbReference type="EMBL" id="MQWA01000001">
    <property type="protein sequence ID" value="PQJ28270.1"/>
    <property type="molecule type" value="Genomic_DNA"/>
</dbReference>
<dbReference type="InterPro" id="IPR009057">
    <property type="entry name" value="Homeodomain-like_sf"/>
</dbReference>
<dbReference type="Proteomes" id="UP000239907">
    <property type="component" value="Unassembled WGS sequence"/>
</dbReference>
<comment type="caution">
    <text evidence="2">The sequence shown here is derived from an EMBL/GenBank/DDBJ whole genome shotgun (WGS) entry which is preliminary data.</text>
</comment>
<dbReference type="InterPro" id="IPR036397">
    <property type="entry name" value="RNaseH_sf"/>
</dbReference>
<accession>A0A2S7U113</accession>
<sequence>MERYPKNGPKNKIRPRSAAHYSNFLELCKKYEISRKTGYKWKERYEAYGSSGMADQSRRPHSHSTTLSEDVVCEIILLKSAHLKWGPVKIRELYRRKHPQGILPSESTFKRVFKKAGLIQRKRTRVVTNSSRLAKGIKAEAPNDTWTIDFKGWWKDANGLKVEPLTVRDEYSRKILDVRLMKSTKTESVRVAFELLFKSYGMPKVIRSDNGPPFASSNSLLGLSRLSAWWLALGIDLERSRPGCPQDNGAHERMHLDIYRELQKEGIGWDQSAFDIWKDEYNNLRPHEALGLQNPDEVYTASTSKYSGTPDELEYENMVSRRVHKQLGTISFEGEYYKLTSALGGWKVGLKAVESDQIEVWFSHQLLGHIDQETRQFSALAINLRIASKEHEEV</sequence>
<dbReference type="GO" id="GO:0003676">
    <property type="term" value="F:nucleic acid binding"/>
    <property type="evidence" value="ECO:0007669"/>
    <property type="project" value="InterPro"/>
</dbReference>
<feature type="domain" description="Integrase catalytic" evidence="1">
    <location>
        <begin position="138"/>
        <end position="303"/>
    </location>
</feature>
<reference evidence="2 3" key="1">
    <citation type="submission" date="2016-12" db="EMBL/GenBank/DDBJ databases">
        <title>Study of bacterial adaptation to deep sea.</title>
        <authorList>
            <person name="Song J."/>
            <person name="Yoshizawa S."/>
            <person name="Kogure K."/>
        </authorList>
    </citation>
    <scope>NUCLEOTIDE SEQUENCE [LARGE SCALE GENOMIC DNA]</scope>
    <source>
        <strain evidence="2 3">SAORIC-165</strain>
    </source>
</reference>
<dbReference type="PANTHER" id="PTHR47515:SF2">
    <property type="entry name" value="INTEGRASE CORE DOMAIN PROTEIN"/>
    <property type="match status" value="1"/>
</dbReference>
<dbReference type="SUPFAM" id="SSF46689">
    <property type="entry name" value="Homeodomain-like"/>
    <property type="match status" value="1"/>
</dbReference>
<dbReference type="PANTHER" id="PTHR47515">
    <property type="entry name" value="LOW CALCIUM RESPONSE LOCUS PROTEIN T"/>
    <property type="match status" value="1"/>
</dbReference>
<dbReference type="RefSeq" id="WP_105042772.1">
    <property type="nucleotide sequence ID" value="NZ_MQWA01000001.1"/>
</dbReference>
<dbReference type="PROSITE" id="PS50994">
    <property type="entry name" value="INTEGRASE"/>
    <property type="match status" value="1"/>
</dbReference>
<proteinExistence type="predicted"/>
<dbReference type="AlphaFoldDB" id="A0A2S7U113"/>
<organism evidence="2 3">
    <name type="scientific">Rubritalea profundi</name>
    <dbReference type="NCBI Taxonomy" id="1658618"/>
    <lineage>
        <taxon>Bacteria</taxon>
        <taxon>Pseudomonadati</taxon>
        <taxon>Verrucomicrobiota</taxon>
        <taxon>Verrucomicrobiia</taxon>
        <taxon>Verrucomicrobiales</taxon>
        <taxon>Rubritaleaceae</taxon>
        <taxon>Rubritalea</taxon>
    </lineage>
</organism>
<evidence type="ECO:0000313" key="3">
    <source>
        <dbReference type="Proteomes" id="UP000239907"/>
    </source>
</evidence>
<evidence type="ECO:0000259" key="1">
    <source>
        <dbReference type="PROSITE" id="PS50994"/>
    </source>
</evidence>
<dbReference type="Gene3D" id="3.30.420.10">
    <property type="entry name" value="Ribonuclease H-like superfamily/Ribonuclease H"/>
    <property type="match status" value="1"/>
</dbReference>
<dbReference type="InterPro" id="IPR001584">
    <property type="entry name" value="Integrase_cat-core"/>
</dbReference>
<evidence type="ECO:0000313" key="2">
    <source>
        <dbReference type="EMBL" id="PQJ28270.1"/>
    </source>
</evidence>